<evidence type="ECO:0000313" key="6">
    <source>
        <dbReference type="Proteomes" id="UP000663882"/>
    </source>
</evidence>
<dbReference type="EMBL" id="CAJNOO010002402">
    <property type="protein sequence ID" value="CAF1264683.1"/>
    <property type="molecule type" value="Genomic_DNA"/>
</dbReference>
<dbReference type="SUPFAM" id="SSF55846">
    <property type="entry name" value="N-acetylmuramoyl-L-alanine amidase-like"/>
    <property type="match status" value="2"/>
</dbReference>
<name>A0A815AYL3_9BILA</name>
<gene>
    <name evidence="5" type="ORF">RFH988_LOCUS27866</name>
</gene>
<evidence type="ECO:0000256" key="1">
    <source>
        <dbReference type="ARBA" id="ARBA00007553"/>
    </source>
</evidence>
<dbReference type="SMART" id="SM00701">
    <property type="entry name" value="PGRP"/>
    <property type="match status" value="2"/>
</dbReference>
<reference evidence="5" key="1">
    <citation type="submission" date="2021-02" db="EMBL/GenBank/DDBJ databases">
        <authorList>
            <person name="Nowell W R."/>
        </authorList>
    </citation>
    <scope>NUCLEOTIDE SEQUENCE</scope>
</reference>
<feature type="domain" description="Peptidoglycan recognition protein family" evidence="4">
    <location>
        <begin position="552"/>
        <end position="684"/>
    </location>
</feature>
<protein>
    <recommendedName>
        <fullName evidence="4">Peptidoglycan recognition protein family domain-containing protein</fullName>
    </recommendedName>
</protein>
<evidence type="ECO:0000256" key="3">
    <source>
        <dbReference type="SAM" id="Phobius"/>
    </source>
</evidence>
<dbReference type="Gene3D" id="3.40.80.10">
    <property type="entry name" value="Peptidoglycan recognition protein-like"/>
    <property type="match status" value="2"/>
</dbReference>
<dbReference type="InterPro" id="IPR002502">
    <property type="entry name" value="Amidase_domain"/>
</dbReference>
<comment type="caution">
    <text evidence="5">The sequence shown here is derived from an EMBL/GenBank/DDBJ whole genome shotgun (WGS) entry which is preliminary data.</text>
</comment>
<evidence type="ECO:0000256" key="2">
    <source>
        <dbReference type="SAM" id="MobiDB-lite"/>
    </source>
</evidence>
<dbReference type="InterPro" id="IPR006619">
    <property type="entry name" value="PGRP_domain_met/bac"/>
</dbReference>
<comment type="similarity">
    <text evidence="1">Belongs to the N-acetylmuramoyl-L-alanine amidase 2 family.</text>
</comment>
<dbReference type="PANTHER" id="PTHR11022:SF41">
    <property type="entry name" value="PEPTIDOGLYCAN-RECOGNITION PROTEIN LC-RELATED"/>
    <property type="match status" value="1"/>
</dbReference>
<dbReference type="CDD" id="cd06583">
    <property type="entry name" value="PGRP"/>
    <property type="match status" value="2"/>
</dbReference>
<feature type="compositionally biased region" description="Low complexity" evidence="2">
    <location>
        <begin position="472"/>
        <end position="481"/>
    </location>
</feature>
<dbReference type="Proteomes" id="UP000663882">
    <property type="component" value="Unassembled WGS sequence"/>
</dbReference>
<organism evidence="5 6">
    <name type="scientific">Rotaria sordida</name>
    <dbReference type="NCBI Taxonomy" id="392033"/>
    <lineage>
        <taxon>Eukaryota</taxon>
        <taxon>Metazoa</taxon>
        <taxon>Spiralia</taxon>
        <taxon>Gnathifera</taxon>
        <taxon>Rotifera</taxon>
        <taxon>Eurotatoria</taxon>
        <taxon>Bdelloidea</taxon>
        <taxon>Philodinida</taxon>
        <taxon>Philodinidae</taxon>
        <taxon>Rotaria</taxon>
    </lineage>
</organism>
<dbReference type="Gene3D" id="3.90.176.10">
    <property type="entry name" value="Toxin ADP-ribosyltransferase, Chain A, domain 1"/>
    <property type="match status" value="1"/>
</dbReference>
<proteinExistence type="inferred from homology"/>
<feature type="region of interest" description="Disordered" evidence="2">
    <location>
        <begin position="461"/>
        <end position="481"/>
    </location>
</feature>
<dbReference type="GO" id="GO:0008745">
    <property type="term" value="F:N-acetylmuramoyl-L-alanine amidase activity"/>
    <property type="evidence" value="ECO:0007669"/>
    <property type="project" value="InterPro"/>
</dbReference>
<keyword evidence="3" id="KW-1133">Transmembrane helix</keyword>
<accession>A0A815AYL3</accession>
<dbReference type="AlphaFoldDB" id="A0A815AYL3"/>
<keyword evidence="3" id="KW-0812">Transmembrane</keyword>
<sequence>QNSTAINIQSLSTRPDEKEILILPFTVFKVKAIKQNYLDDPTASISIEIELEECEDPNDNKNELENSDTSRTSSLSSSADDIKHIEEYQKFKQRKHRLYVIIGVLMLAILLALTFTFIFTFVIKKNSTQNTTNMPIFPTESPLPGCPTIFSRSSWSASPYKTRSNITLPVTHIVVLTPPLSSSIINQQSCIKEIKGFQNYHMDERQWDDIAYTFILCNVNENQQQIYTGRGWTYSGAHCKGYNDKSLGIGIIGDYTGVKSLNVFKSLIQCGIIQNYIIKNFTLIRYNASKDAYEYYLQYLRNDTDFQYSNQYQNFSHIVTLLIYHPNLSQYQYQGLCYRGMRITQNDLDQYLSNQHILNRSFLSTSIDREVAEMFAGEGQQSKMRYTPKNYCALQYSCLCQYLIKQNSTAINIQTLSTRPDEKEILILPFSVFKVTAIKRNYLDDPAASISIEIELEECEDPNDNKNELENSDTTRTSSFSSSADDIKDIEEYQKFKQRKHRLYVIIGVLVLAILLALTFTFIFTFVIKKNSTQNTTNMPMPLTESPLSDCPTIFSRFSWNARPYKNRSNVTLPFKHIDVLTPPSSPIINQQSCTREIKIFQDYHMDERGWDDIGYNFILCNDKEDQQQIYMGRGWTYIGAHCKGYNNESLGEFNDDVVRDVAAGDGEDLVRSFSISFLTTSWMCRQTRLLEGSNCLN</sequence>
<keyword evidence="3" id="KW-0472">Membrane</keyword>
<dbReference type="InterPro" id="IPR015510">
    <property type="entry name" value="PGRP"/>
</dbReference>
<dbReference type="SUPFAM" id="SSF56399">
    <property type="entry name" value="ADP-ribosylation"/>
    <property type="match status" value="1"/>
</dbReference>
<dbReference type="PANTHER" id="PTHR11022">
    <property type="entry name" value="PEPTIDOGLYCAN RECOGNITION PROTEIN"/>
    <property type="match status" value="1"/>
</dbReference>
<dbReference type="InterPro" id="IPR036505">
    <property type="entry name" value="Amidase/PGRP_sf"/>
</dbReference>
<feature type="compositionally biased region" description="Low complexity" evidence="2">
    <location>
        <begin position="67"/>
        <end position="78"/>
    </location>
</feature>
<dbReference type="OrthoDB" id="10001926at2759"/>
<feature type="non-terminal residue" evidence="5">
    <location>
        <position position="698"/>
    </location>
</feature>
<evidence type="ECO:0000313" key="5">
    <source>
        <dbReference type="EMBL" id="CAF1264683.1"/>
    </source>
</evidence>
<dbReference type="GO" id="GO:0009253">
    <property type="term" value="P:peptidoglycan catabolic process"/>
    <property type="evidence" value="ECO:0007669"/>
    <property type="project" value="InterPro"/>
</dbReference>
<feature type="transmembrane region" description="Helical" evidence="3">
    <location>
        <begin position="503"/>
        <end position="528"/>
    </location>
</feature>
<dbReference type="GO" id="GO:0008270">
    <property type="term" value="F:zinc ion binding"/>
    <property type="evidence" value="ECO:0007669"/>
    <property type="project" value="InterPro"/>
</dbReference>
<feature type="region of interest" description="Disordered" evidence="2">
    <location>
        <begin position="56"/>
        <end position="78"/>
    </location>
</feature>
<feature type="domain" description="Peptidoglycan recognition protein family" evidence="4">
    <location>
        <begin position="147"/>
        <end position="290"/>
    </location>
</feature>
<feature type="transmembrane region" description="Helical" evidence="3">
    <location>
        <begin position="98"/>
        <end position="123"/>
    </location>
</feature>
<evidence type="ECO:0000259" key="4">
    <source>
        <dbReference type="SMART" id="SM00701"/>
    </source>
</evidence>